<dbReference type="SUPFAM" id="SSF144206">
    <property type="entry name" value="NOB1 zinc finger-like"/>
    <property type="match status" value="1"/>
</dbReference>
<dbReference type="GO" id="GO:0046872">
    <property type="term" value="F:metal ion binding"/>
    <property type="evidence" value="ECO:0007669"/>
    <property type="project" value="UniProtKB-UniRule"/>
</dbReference>
<sequence>MASPPVTRQVVLDTGALIRLKRVEKAGGQLYTTAAVMNEVKDPQARMHLDTMTEPIVTRQPTEADVKFVRYFASLTGDFPYLSSTDIQVIALTLMLQRETGDISLLRSKPKPLTFDSRQAAFHWNPPKPADTGQADSSSRVVDGAGKELDSEPRAPAEQQVNSIEPTDGMDAESGHIQDGHAAAEGDGDRDDDAACYGEGGEHDEADDLPTEEAAGDECEEGDTDDDNDEEGEWVTSDNIHRFGMAVKPDSAVRVACVTTDYSMQNVLLQMGLHILTIDGYVVRNVKLWGLICRACYEFTRDTNRRFCPKCGNNTVQRVPITVNDEGEVSIHDNRKRNNLKGTIFDIPKPKGGRQQHTIIFAEDEMMIGGRDRLMRRQMKIQQKEKAARNPFNEDIAYEQRGWWKRTTLPSGKLAVSGGPTVQVGFGRGNPNSNRWQKRHRNKK</sequence>
<feature type="binding site" evidence="9">
    <location>
        <position position="308"/>
    </location>
    <ligand>
        <name>Zn(2+)</name>
        <dbReference type="ChEBI" id="CHEBI:29105"/>
    </ligand>
</feature>
<dbReference type="OrthoDB" id="446759at2759"/>
<dbReference type="InterPro" id="IPR017117">
    <property type="entry name" value="Nob1_euk"/>
</dbReference>
<evidence type="ECO:0000256" key="2">
    <source>
        <dbReference type="ARBA" id="ARBA00005858"/>
    </source>
</evidence>
<keyword evidence="6 8" id="KW-0862">Zinc</keyword>
<evidence type="ECO:0000256" key="8">
    <source>
        <dbReference type="PIRNR" id="PIRNR037125"/>
    </source>
</evidence>
<dbReference type="EMBL" id="CDMY01000365">
    <property type="protein sequence ID" value="CEM05841.1"/>
    <property type="molecule type" value="Genomic_DNA"/>
</dbReference>
<dbReference type="InterPro" id="IPR039907">
    <property type="entry name" value="NOB1"/>
</dbReference>
<dbReference type="PANTHER" id="PTHR12814:SF2">
    <property type="entry name" value="RNA-BINDING PROTEIN NOB1"/>
    <property type="match status" value="1"/>
</dbReference>
<feature type="domain" description="Nin one binding (NOB1) Zn-ribbon-like" evidence="11">
    <location>
        <begin position="283"/>
        <end position="353"/>
    </location>
</feature>
<evidence type="ECO:0000256" key="1">
    <source>
        <dbReference type="ARBA" id="ARBA00004123"/>
    </source>
</evidence>
<dbReference type="GO" id="GO:0030688">
    <property type="term" value="C:preribosome, small subunit precursor"/>
    <property type="evidence" value="ECO:0007669"/>
    <property type="project" value="TreeGrafter"/>
</dbReference>
<evidence type="ECO:0000256" key="7">
    <source>
        <dbReference type="ARBA" id="ARBA00023242"/>
    </source>
</evidence>
<dbReference type="Gene3D" id="6.20.210.10">
    <property type="entry name" value="Nin one binding (NOB1), Zn-ribbon-like"/>
    <property type="match status" value="1"/>
</dbReference>
<dbReference type="Gene3D" id="3.40.50.1010">
    <property type="entry name" value="5'-nuclease"/>
    <property type="match status" value="1"/>
</dbReference>
<evidence type="ECO:0000256" key="3">
    <source>
        <dbReference type="ARBA" id="ARBA00022722"/>
    </source>
</evidence>
<keyword evidence="3" id="KW-0540">Nuclease</keyword>
<evidence type="ECO:0000256" key="4">
    <source>
        <dbReference type="ARBA" id="ARBA00022723"/>
    </source>
</evidence>
<evidence type="ECO:0000259" key="12">
    <source>
        <dbReference type="Pfam" id="PF17146"/>
    </source>
</evidence>
<feature type="region of interest" description="Disordered" evidence="10">
    <location>
        <begin position="121"/>
        <end position="233"/>
    </location>
</feature>
<dbReference type="OMA" id="DYAMQNT"/>
<keyword evidence="5" id="KW-0378">Hydrolase</keyword>
<dbReference type="CDD" id="cd09876">
    <property type="entry name" value="PIN_Nob1-like"/>
    <property type="match status" value="1"/>
</dbReference>
<feature type="compositionally biased region" description="Basic and acidic residues" evidence="10">
    <location>
        <begin position="145"/>
        <end position="155"/>
    </location>
</feature>
<keyword evidence="4 8" id="KW-0479">Metal-binding</keyword>
<dbReference type="GO" id="GO:0030490">
    <property type="term" value="P:maturation of SSU-rRNA"/>
    <property type="evidence" value="ECO:0007669"/>
    <property type="project" value="TreeGrafter"/>
</dbReference>
<keyword evidence="14" id="KW-1185">Reference proteome</keyword>
<evidence type="ECO:0000313" key="14">
    <source>
        <dbReference type="Proteomes" id="UP000041254"/>
    </source>
</evidence>
<dbReference type="Pfam" id="PF17146">
    <property type="entry name" value="PIN_6"/>
    <property type="match status" value="1"/>
</dbReference>
<dbReference type="AlphaFoldDB" id="A0A0G4F2C4"/>
<dbReference type="PANTHER" id="PTHR12814">
    <property type="entry name" value="RNA-BINDING PROTEIN NOB1"/>
    <property type="match status" value="1"/>
</dbReference>
<reference evidence="13 14" key="1">
    <citation type="submission" date="2014-11" db="EMBL/GenBank/DDBJ databases">
        <authorList>
            <person name="Zhu J."/>
            <person name="Qi W."/>
            <person name="Song R."/>
        </authorList>
    </citation>
    <scope>NUCLEOTIDE SEQUENCE [LARGE SCALE GENOMIC DNA]</scope>
</reference>
<dbReference type="FunCoup" id="A0A0G4F2C4">
    <property type="interactions" value="513"/>
</dbReference>
<dbReference type="InParanoid" id="A0A0G4F2C4"/>
<keyword evidence="7 8" id="KW-0539">Nucleus</keyword>
<dbReference type="InterPro" id="IPR036283">
    <property type="entry name" value="NOB1_Zf-like_sf"/>
</dbReference>
<feature type="compositionally biased region" description="Acidic residues" evidence="10">
    <location>
        <begin position="202"/>
        <end position="233"/>
    </location>
</feature>
<dbReference type="PhylomeDB" id="A0A0G4F2C4"/>
<dbReference type="VEuPathDB" id="CryptoDB:Vbra_14352"/>
<comment type="similarity">
    <text evidence="2 8">Belongs to the NOB1 family.</text>
</comment>
<evidence type="ECO:0000259" key="11">
    <source>
        <dbReference type="Pfam" id="PF08772"/>
    </source>
</evidence>
<dbReference type="InterPro" id="IPR014881">
    <property type="entry name" value="NOB1_Zn-bd"/>
</dbReference>
<accession>A0A0G4F2C4</accession>
<feature type="binding site" evidence="9">
    <location>
        <position position="296"/>
    </location>
    <ligand>
        <name>Zn(2+)</name>
        <dbReference type="ChEBI" id="CHEBI:29105"/>
    </ligand>
</feature>
<feature type="domain" description="Ribonuclease PIN" evidence="12">
    <location>
        <begin position="10"/>
        <end position="96"/>
    </location>
</feature>
<evidence type="ECO:0000256" key="5">
    <source>
        <dbReference type="ARBA" id="ARBA00022801"/>
    </source>
</evidence>
<evidence type="ECO:0000256" key="9">
    <source>
        <dbReference type="PIRSR" id="PIRSR037125-1"/>
    </source>
</evidence>
<dbReference type="GO" id="GO:0031981">
    <property type="term" value="C:nuclear lumen"/>
    <property type="evidence" value="ECO:0007669"/>
    <property type="project" value="UniProtKB-ARBA"/>
</dbReference>
<dbReference type="GO" id="GO:0004521">
    <property type="term" value="F:RNA endonuclease activity"/>
    <property type="evidence" value="ECO:0007669"/>
    <property type="project" value="UniProtKB-UniRule"/>
</dbReference>
<evidence type="ECO:0000256" key="6">
    <source>
        <dbReference type="ARBA" id="ARBA00022833"/>
    </source>
</evidence>
<name>A0A0G4F2C4_VITBC</name>
<dbReference type="InterPro" id="IPR033411">
    <property type="entry name" value="Ribonuclease_PIN"/>
</dbReference>
<gene>
    <name evidence="13" type="ORF">Vbra_14352</name>
</gene>
<feature type="binding site" evidence="9">
    <location>
        <position position="311"/>
    </location>
    <ligand>
        <name>Zn(2+)</name>
        <dbReference type="ChEBI" id="CHEBI:29105"/>
    </ligand>
</feature>
<evidence type="ECO:0000256" key="10">
    <source>
        <dbReference type="SAM" id="MobiDB-lite"/>
    </source>
</evidence>
<feature type="compositionally biased region" description="Basic and acidic residues" evidence="10">
    <location>
        <begin position="173"/>
        <end position="184"/>
    </location>
</feature>
<feature type="region of interest" description="Disordered" evidence="10">
    <location>
        <begin position="415"/>
        <end position="444"/>
    </location>
</feature>
<protein>
    <recommendedName>
        <fullName evidence="15">20S-pre-rRNA D-site endonuclease NOB1</fullName>
    </recommendedName>
</protein>
<feature type="binding site" evidence="9">
    <location>
        <position position="293"/>
    </location>
    <ligand>
        <name>Zn(2+)</name>
        <dbReference type="ChEBI" id="CHEBI:29105"/>
    </ligand>
</feature>
<dbReference type="GO" id="GO:0005737">
    <property type="term" value="C:cytoplasm"/>
    <property type="evidence" value="ECO:0007669"/>
    <property type="project" value="UniProtKB-ARBA"/>
</dbReference>
<dbReference type="GO" id="GO:0016787">
    <property type="term" value="F:hydrolase activity"/>
    <property type="evidence" value="ECO:0007669"/>
    <property type="project" value="UniProtKB-KW"/>
</dbReference>
<dbReference type="Proteomes" id="UP000041254">
    <property type="component" value="Unassembled WGS sequence"/>
</dbReference>
<evidence type="ECO:0008006" key="15">
    <source>
        <dbReference type="Google" id="ProtNLM"/>
    </source>
</evidence>
<dbReference type="Pfam" id="PF08772">
    <property type="entry name" value="Zn_ribbon_NOB1"/>
    <property type="match status" value="1"/>
</dbReference>
<evidence type="ECO:0000313" key="13">
    <source>
        <dbReference type="EMBL" id="CEM05841.1"/>
    </source>
</evidence>
<dbReference type="PIRSF" id="PIRSF037125">
    <property type="entry name" value="D-site_20S_pre-rRNA_nuclease"/>
    <property type="match status" value="1"/>
</dbReference>
<organism evidence="13 14">
    <name type="scientific">Vitrella brassicaformis (strain CCMP3155)</name>
    <dbReference type="NCBI Taxonomy" id="1169540"/>
    <lineage>
        <taxon>Eukaryota</taxon>
        <taxon>Sar</taxon>
        <taxon>Alveolata</taxon>
        <taxon>Colpodellida</taxon>
        <taxon>Vitrellaceae</taxon>
        <taxon>Vitrella</taxon>
    </lineage>
</organism>
<comment type="subcellular location">
    <subcellularLocation>
        <location evidence="1">Nucleus</location>
    </subcellularLocation>
</comment>
<dbReference type="STRING" id="1169540.A0A0G4F2C4"/>
<proteinExistence type="inferred from homology"/>
<dbReference type="FunFam" id="3.40.50.1010:FF:000020">
    <property type="entry name" value="20S-pre-rRNA D-site endonuclease NOB1"/>
    <property type="match status" value="1"/>
</dbReference>